<dbReference type="Gene3D" id="3.10.180.10">
    <property type="entry name" value="2,3-Dihydroxybiphenyl 1,2-Dioxygenase, domain 1"/>
    <property type="match status" value="1"/>
</dbReference>
<dbReference type="CDD" id="cd07247">
    <property type="entry name" value="SgaA_N_like"/>
    <property type="match status" value="1"/>
</dbReference>
<dbReference type="PANTHER" id="PTHR33993">
    <property type="entry name" value="GLYOXALASE-RELATED"/>
    <property type="match status" value="1"/>
</dbReference>
<dbReference type="PROSITE" id="PS51819">
    <property type="entry name" value="VOC"/>
    <property type="match status" value="1"/>
</dbReference>
<dbReference type="GeneID" id="90768486"/>
<dbReference type="EMBL" id="CP036532">
    <property type="protein sequence ID" value="QBK31681.1"/>
    <property type="molecule type" value="Genomic_DNA"/>
</dbReference>
<organism evidence="2 3">
    <name type="scientific">Roseitalea porphyridii</name>
    <dbReference type="NCBI Taxonomy" id="1852022"/>
    <lineage>
        <taxon>Bacteria</taxon>
        <taxon>Pseudomonadati</taxon>
        <taxon>Pseudomonadota</taxon>
        <taxon>Alphaproteobacteria</taxon>
        <taxon>Hyphomicrobiales</taxon>
        <taxon>Ahrensiaceae</taxon>
        <taxon>Roseitalea</taxon>
    </lineage>
</organism>
<protein>
    <submittedName>
        <fullName evidence="2">VOC family protein</fullName>
    </submittedName>
</protein>
<keyword evidence="3" id="KW-1185">Reference proteome</keyword>
<name>A0A4P6V2R0_9HYPH</name>
<evidence type="ECO:0000313" key="2">
    <source>
        <dbReference type="EMBL" id="QBK31681.1"/>
    </source>
</evidence>
<accession>A0A4P6V2R0</accession>
<dbReference type="Proteomes" id="UP000293719">
    <property type="component" value="Chromosome"/>
</dbReference>
<dbReference type="AlphaFoldDB" id="A0A4P6V2R0"/>
<dbReference type="PANTHER" id="PTHR33993:SF2">
    <property type="entry name" value="VOC DOMAIN-CONTAINING PROTEIN"/>
    <property type="match status" value="1"/>
</dbReference>
<evidence type="ECO:0000313" key="3">
    <source>
        <dbReference type="Proteomes" id="UP000293719"/>
    </source>
</evidence>
<dbReference type="KEGG" id="rpod:E0E05_14355"/>
<dbReference type="InterPro" id="IPR029068">
    <property type="entry name" value="Glyas_Bleomycin-R_OHBP_Dase"/>
</dbReference>
<proteinExistence type="predicted"/>
<dbReference type="RefSeq" id="WP_131617336.1">
    <property type="nucleotide sequence ID" value="NZ_CP036532.1"/>
</dbReference>
<dbReference type="SUPFAM" id="SSF54593">
    <property type="entry name" value="Glyoxalase/Bleomycin resistance protein/Dihydroxybiphenyl dioxygenase"/>
    <property type="match status" value="1"/>
</dbReference>
<evidence type="ECO:0000259" key="1">
    <source>
        <dbReference type="PROSITE" id="PS51819"/>
    </source>
</evidence>
<feature type="domain" description="VOC" evidence="1">
    <location>
        <begin position="7"/>
        <end position="123"/>
    </location>
</feature>
<reference evidence="2 3" key="1">
    <citation type="journal article" date="2017" name="Int. J. Syst. Evol. Microbiol.">
        <title>Roseitalea porphyridii gen. nov., sp. nov., isolated from a red alga, and reclassification of Hoeflea suaedae Chung et al. 2013 as Pseudohoeflea suaedae gen. nov., comb. nov.</title>
        <authorList>
            <person name="Hyeon J.W."/>
            <person name="Jeong S.E."/>
            <person name="Baek K."/>
            <person name="Jeon C.O."/>
        </authorList>
    </citation>
    <scope>NUCLEOTIDE SEQUENCE [LARGE SCALE GENOMIC DNA]</scope>
    <source>
        <strain evidence="2 3">MA7-20</strain>
    </source>
</reference>
<dbReference type="OrthoDB" id="9793039at2"/>
<dbReference type="InterPro" id="IPR052164">
    <property type="entry name" value="Anthracycline_SecMetBiosynth"/>
</dbReference>
<gene>
    <name evidence="2" type="ORF">E0E05_14355</name>
</gene>
<dbReference type="Pfam" id="PF00903">
    <property type="entry name" value="Glyoxalase"/>
    <property type="match status" value="1"/>
</dbReference>
<dbReference type="InterPro" id="IPR004360">
    <property type="entry name" value="Glyas_Fos-R_dOase_dom"/>
</dbReference>
<dbReference type="InterPro" id="IPR037523">
    <property type="entry name" value="VOC_core"/>
</dbReference>
<sequence length="125" mass="13306">MSIQEHAVVWAEIPVTDMKRAMAFYGAVLGVELVENNDGPNPMADFPTSDPKKGVAGHLYPGKPAPKGTGNTIHLAVDEPLDEVMQRIRQAGGEVVSPAIDIPAGSFFYAHDPDGNSIGLFNYGT</sequence>